<dbReference type="SUPFAM" id="SSF51120">
    <property type="entry name" value="beta-Roll"/>
    <property type="match status" value="2"/>
</dbReference>
<evidence type="ECO:0000313" key="4">
    <source>
        <dbReference type="EMBL" id="MCW2308459.1"/>
    </source>
</evidence>
<dbReference type="PANTHER" id="PTHR38340:SF1">
    <property type="entry name" value="S-LAYER PROTEIN"/>
    <property type="match status" value="1"/>
</dbReference>
<keyword evidence="2" id="KW-0964">Secreted</keyword>
<dbReference type="InterPro" id="IPR018511">
    <property type="entry name" value="Hemolysin-typ_Ca-bd_CS"/>
</dbReference>
<dbReference type="PANTHER" id="PTHR38340">
    <property type="entry name" value="S-LAYER PROTEIN"/>
    <property type="match status" value="1"/>
</dbReference>
<organism evidence="4 5">
    <name type="scientific">Rhodobium gokarnense</name>
    <dbReference type="NCBI Taxonomy" id="364296"/>
    <lineage>
        <taxon>Bacteria</taxon>
        <taxon>Pseudomonadati</taxon>
        <taxon>Pseudomonadota</taxon>
        <taxon>Alphaproteobacteria</taxon>
        <taxon>Hyphomicrobiales</taxon>
        <taxon>Rhodobiaceae</taxon>
        <taxon>Rhodobium</taxon>
    </lineage>
</organism>
<dbReference type="InterPro" id="IPR001343">
    <property type="entry name" value="Hemolysn_Ca-bd"/>
</dbReference>
<evidence type="ECO:0000256" key="3">
    <source>
        <dbReference type="SAM" id="MobiDB-lite"/>
    </source>
</evidence>
<sequence>MTIKVGNLGNNTLNGTSHSDRLFGLFGDDKLFGFGASDDLFGGPGADRLEGGAGNDDLYGGFGLDMASYRDDPSADGVTVNLSSREAIDGWGGHDDLHSIENATGSDGDDLLIGNSGRNRLFGLRGDDDIRGHGGADRLAGHRGSDFLSGNKGNDRLDGNNGADTLYGGTGDDKLSGGAHSDVLNGGAGDDALWGGWGADRFVYDSETGDSDIIRDFQNNTDTIAIDVADGTTIDDVIAMAAESGGDVTIDFGDGNVLTIEDAKISHLPNDIVLI</sequence>
<dbReference type="PRINTS" id="PR00313">
    <property type="entry name" value="CABNDNGRPT"/>
</dbReference>
<keyword evidence="5" id="KW-1185">Reference proteome</keyword>
<dbReference type="RefSeq" id="WP_264602076.1">
    <property type="nucleotide sequence ID" value="NZ_JAOQNS010000007.1"/>
</dbReference>
<accession>A0ABT3HDP5</accession>
<proteinExistence type="predicted"/>
<feature type="region of interest" description="Disordered" evidence="3">
    <location>
        <begin position="141"/>
        <end position="165"/>
    </location>
</feature>
<evidence type="ECO:0000256" key="2">
    <source>
        <dbReference type="ARBA" id="ARBA00022525"/>
    </source>
</evidence>
<protein>
    <submittedName>
        <fullName evidence="4">Ca2+-binding RTX toxin-like protein</fullName>
    </submittedName>
</protein>
<dbReference type="InterPro" id="IPR011049">
    <property type="entry name" value="Serralysin-like_metalloprot_C"/>
</dbReference>
<evidence type="ECO:0000256" key="1">
    <source>
        <dbReference type="ARBA" id="ARBA00004613"/>
    </source>
</evidence>
<dbReference type="PROSITE" id="PS00330">
    <property type="entry name" value="HEMOLYSIN_CALCIUM"/>
    <property type="match status" value="4"/>
</dbReference>
<reference evidence="5" key="1">
    <citation type="submission" date="2023-07" db="EMBL/GenBank/DDBJ databases">
        <title>Genome sequencing of Purple Non-Sulfur Bacteria from various extreme environments.</title>
        <authorList>
            <person name="Mayer M."/>
        </authorList>
    </citation>
    <scope>NUCLEOTIDE SEQUENCE [LARGE SCALE GENOMIC DNA]</scope>
    <source>
        <strain evidence="5">DSM 17935</strain>
    </source>
</reference>
<dbReference type="Proteomes" id="UP001209755">
    <property type="component" value="Unassembled WGS sequence"/>
</dbReference>
<dbReference type="EMBL" id="JAOQNS010000007">
    <property type="protein sequence ID" value="MCW2308459.1"/>
    <property type="molecule type" value="Genomic_DNA"/>
</dbReference>
<dbReference type="InterPro" id="IPR050557">
    <property type="entry name" value="RTX_toxin/Mannuronan_C5-epim"/>
</dbReference>
<evidence type="ECO:0000313" key="5">
    <source>
        <dbReference type="Proteomes" id="UP001209755"/>
    </source>
</evidence>
<gene>
    <name evidence="4" type="ORF">M2319_002801</name>
</gene>
<dbReference type="Gene3D" id="2.150.10.10">
    <property type="entry name" value="Serralysin-like metalloprotease, C-terminal"/>
    <property type="match status" value="2"/>
</dbReference>
<comment type="caution">
    <text evidence="4">The sequence shown here is derived from an EMBL/GenBank/DDBJ whole genome shotgun (WGS) entry which is preliminary data.</text>
</comment>
<comment type="subcellular location">
    <subcellularLocation>
        <location evidence="1">Secreted</location>
    </subcellularLocation>
</comment>
<dbReference type="Pfam" id="PF00353">
    <property type="entry name" value="HemolysinCabind"/>
    <property type="match status" value="4"/>
</dbReference>
<name>A0ABT3HDP5_9HYPH</name>